<reference evidence="1 2" key="1">
    <citation type="journal article" date="2024" name="Commun. Biol.">
        <title>Comparative genomic analysis of thermophilic fungi reveals convergent evolutionary adaptations and gene losses.</title>
        <authorList>
            <person name="Steindorff A.S."/>
            <person name="Aguilar-Pontes M.V."/>
            <person name="Robinson A.J."/>
            <person name="Andreopoulos B."/>
            <person name="LaButti K."/>
            <person name="Kuo A."/>
            <person name="Mondo S."/>
            <person name="Riley R."/>
            <person name="Otillar R."/>
            <person name="Haridas S."/>
            <person name="Lipzen A."/>
            <person name="Grimwood J."/>
            <person name="Schmutz J."/>
            <person name="Clum A."/>
            <person name="Reid I.D."/>
            <person name="Moisan M.C."/>
            <person name="Butler G."/>
            <person name="Nguyen T.T.M."/>
            <person name="Dewar K."/>
            <person name="Conant G."/>
            <person name="Drula E."/>
            <person name="Henrissat B."/>
            <person name="Hansel C."/>
            <person name="Singer S."/>
            <person name="Hutchinson M.I."/>
            <person name="de Vries R.P."/>
            <person name="Natvig D.O."/>
            <person name="Powell A.J."/>
            <person name="Tsang A."/>
            <person name="Grigoriev I.V."/>
        </authorList>
    </citation>
    <scope>NUCLEOTIDE SEQUENCE [LARGE SCALE GENOMIC DNA]</scope>
    <source>
        <strain evidence="1 2">ATCC 24622</strain>
    </source>
</reference>
<comment type="caution">
    <text evidence="1">The sequence shown here is derived from an EMBL/GenBank/DDBJ whole genome shotgun (WGS) entry which is preliminary data.</text>
</comment>
<accession>A0ABR3UZJ9</accession>
<dbReference type="Proteomes" id="UP001586593">
    <property type="component" value="Unassembled WGS sequence"/>
</dbReference>
<evidence type="ECO:0000313" key="2">
    <source>
        <dbReference type="Proteomes" id="UP001586593"/>
    </source>
</evidence>
<sequence>MSPLSISVTSPGFLPPSNRHGCARRASRSISAATVSTSCSSVGRVPVPLPLPPLPAPSPPMLLLLLPPPPTMRSDPSGDSAILREGGGCCCRCCCWEVRRLRRLARPDEEDACALPSFFPSSPRFAEGLLLSPPPGMDDRARVFVRVMSLRPGAYSTTSPTLRVSSACAGDSVDVTYVPTRTFCTPSRTGTGTAPRP</sequence>
<proteinExistence type="predicted"/>
<gene>
    <name evidence="1" type="ORF">VTK73DRAFT_6414</name>
</gene>
<evidence type="ECO:0000313" key="1">
    <source>
        <dbReference type="EMBL" id="KAL1835043.1"/>
    </source>
</evidence>
<protein>
    <submittedName>
        <fullName evidence="1">Uncharacterized protein</fullName>
    </submittedName>
</protein>
<keyword evidence="2" id="KW-1185">Reference proteome</keyword>
<dbReference type="EMBL" id="JAZHXJ010003605">
    <property type="protein sequence ID" value="KAL1835043.1"/>
    <property type="molecule type" value="Genomic_DNA"/>
</dbReference>
<organism evidence="1 2">
    <name type="scientific">Phialemonium thermophilum</name>
    <dbReference type="NCBI Taxonomy" id="223376"/>
    <lineage>
        <taxon>Eukaryota</taxon>
        <taxon>Fungi</taxon>
        <taxon>Dikarya</taxon>
        <taxon>Ascomycota</taxon>
        <taxon>Pezizomycotina</taxon>
        <taxon>Sordariomycetes</taxon>
        <taxon>Sordariomycetidae</taxon>
        <taxon>Cephalothecales</taxon>
        <taxon>Cephalothecaceae</taxon>
        <taxon>Phialemonium</taxon>
    </lineage>
</organism>
<name>A0ABR3UZJ9_9PEZI</name>